<evidence type="ECO:0000256" key="5">
    <source>
        <dbReference type="ARBA" id="ARBA00022970"/>
    </source>
</evidence>
<dbReference type="EMBL" id="JACNJD010000136">
    <property type="protein sequence ID" value="MBC8176450.1"/>
    <property type="molecule type" value="Genomic_DNA"/>
</dbReference>
<comment type="caution">
    <text evidence="10">The sequence shown here is derived from an EMBL/GenBank/DDBJ whole genome shotgun (WGS) entry which is preliminary data.</text>
</comment>
<evidence type="ECO:0000313" key="11">
    <source>
        <dbReference type="Proteomes" id="UP000650524"/>
    </source>
</evidence>
<dbReference type="PANTHER" id="PTHR11795:SF445">
    <property type="entry name" value="AMINO ACID ABC TRANSPORTER PERMEASE PROTEIN"/>
    <property type="match status" value="1"/>
</dbReference>
<keyword evidence="7 9" id="KW-0472">Membrane</keyword>
<dbReference type="PANTHER" id="PTHR11795">
    <property type="entry name" value="BRANCHED-CHAIN AMINO ACID TRANSPORT SYSTEM PERMEASE PROTEIN LIVH"/>
    <property type="match status" value="1"/>
</dbReference>
<name>A0A8J6T255_9DELT</name>
<feature type="transmembrane region" description="Helical" evidence="9">
    <location>
        <begin position="96"/>
        <end position="118"/>
    </location>
</feature>
<feature type="transmembrane region" description="Helical" evidence="9">
    <location>
        <begin position="225"/>
        <end position="251"/>
    </location>
</feature>
<keyword evidence="5" id="KW-0029">Amino-acid transport</keyword>
<evidence type="ECO:0000313" key="10">
    <source>
        <dbReference type="EMBL" id="MBC8176450.1"/>
    </source>
</evidence>
<evidence type="ECO:0000256" key="7">
    <source>
        <dbReference type="ARBA" id="ARBA00023136"/>
    </source>
</evidence>
<dbReference type="GO" id="GO:0022857">
    <property type="term" value="F:transmembrane transporter activity"/>
    <property type="evidence" value="ECO:0007669"/>
    <property type="project" value="InterPro"/>
</dbReference>
<feature type="transmembrane region" description="Helical" evidence="9">
    <location>
        <begin position="263"/>
        <end position="280"/>
    </location>
</feature>
<dbReference type="InterPro" id="IPR001851">
    <property type="entry name" value="ABC_transp_permease"/>
</dbReference>
<keyword evidence="3" id="KW-1003">Cell membrane</keyword>
<protein>
    <submittedName>
        <fullName evidence="10">Branched-chain amino acid ABC transporter permease</fullName>
    </submittedName>
</protein>
<proteinExistence type="inferred from homology"/>
<feature type="transmembrane region" description="Helical" evidence="9">
    <location>
        <begin position="138"/>
        <end position="161"/>
    </location>
</feature>
<evidence type="ECO:0000256" key="3">
    <source>
        <dbReference type="ARBA" id="ARBA00022475"/>
    </source>
</evidence>
<sequence length="286" mass="30758">MEIAIQLVIAGILQGGLYALAAFGLSLIFGVSNVLNLAHGEFLMLGGLFCFLIFSATGLNPFLIGLMILPFAFFLGYIFDRFLMRPLAGKKEHIRLMSSILVTLGAALCIGDVTSFLAGAEEKGVDYSMPSFFWGDLYISYLRLLAMVMIAGLTVGIHYYLKKTYTGRALRATTQNIRGAMLVGVDTSRIRSVTFGIGSMLASIAGVFYVVLLSISPDMGLTVTIKYLCIIVLGGLGSLIGSLVGGVILGLTESIVSYYNPHWGQTAAFLILVLILLIRPKGLFGK</sequence>
<feature type="transmembrane region" description="Helical" evidence="9">
    <location>
        <begin position="193"/>
        <end position="213"/>
    </location>
</feature>
<feature type="transmembrane region" description="Helical" evidence="9">
    <location>
        <begin position="42"/>
        <end position="75"/>
    </location>
</feature>
<dbReference type="Proteomes" id="UP000650524">
    <property type="component" value="Unassembled WGS sequence"/>
</dbReference>
<reference evidence="10 11" key="1">
    <citation type="submission" date="2020-08" db="EMBL/GenBank/DDBJ databases">
        <title>Bridging the membrane lipid divide: bacteria of the FCB group superphylum have the potential to synthesize archaeal ether lipids.</title>
        <authorList>
            <person name="Villanueva L."/>
            <person name="Von Meijenfeldt F.A.B."/>
            <person name="Westbye A.B."/>
            <person name="Yadav S."/>
            <person name="Hopmans E.C."/>
            <person name="Dutilh B.E."/>
            <person name="Sinninghe Damste J.S."/>
        </authorList>
    </citation>
    <scope>NUCLEOTIDE SEQUENCE [LARGE SCALE GENOMIC DNA]</scope>
    <source>
        <strain evidence="10">NIOZ-UU27</strain>
    </source>
</reference>
<comment type="subcellular location">
    <subcellularLocation>
        <location evidence="1">Cell membrane</location>
        <topology evidence="1">Multi-pass membrane protein</topology>
    </subcellularLocation>
</comment>
<dbReference type="Pfam" id="PF02653">
    <property type="entry name" value="BPD_transp_2"/>
    <property type="match status" value="1"/>
</dbReference>
<evidence type="ECO:0000256" key="6">
    <source>
        <dbReference type="ARBA" id="ARBA00022989"/>
    </source>
</evidence>
<dbReference type="GO" id="GO:0005886">
    <property type="term" value="C:plasma membrane"/>
    <property type="evidence" value="ECO:0007669"/>
    <property type="project" value="UniProtKB-SubCell"/>
</dbReference>
<dbReference type="GO" id="GO:0006865">
    <property type="term" value="P:amino acid transport"/>
    <property type="evidence" value="ECO:0007669"/>
    <property type="project" value="UniProtKB-KW"/>
</dbReference>
<gene>
    <name evidence="10" type="ORF">H8E19_03520</name>
</gene>
<evidence type="ECO:0000256" key="9">
    <source>
        <dbReference type="SAM" id="Phobius"/>
    </source>
</evidence>
<evidence type="ECO:0000256" key="8">
    <source>
        <dbReference type="ARBA" id="ARBA00037998"/>
    </source>
</evidence>
<accession>A0A8J6T255</accession>
<keyword evidence="6 9" id="KW-1133">Transmembrane helix</keyword>
<keyword evidence="4 9" id="KW-0812">Transmembrane</keyword>
<organism evidence="10 11">
    <name type="scientific">Candidatus Desulfacyla euxinica</name>
    <dbReference type="NCBI Taxonomy" id="2841693"/>
    <lineage>
        <taxon>Bacteria</taxon>
        <taxon>Deltaproteobacteria</taxon>
        <taxon>Candidatus Desulfacyla</taxon>
    </lineage>
</organism>
<keyword evidence="2" id="KW-0813">Transport</keyword>
<evidence type="ECO:0000256" key="2">
    <source>
        <dbReference type="ARBA" id="ARBA00022448"/>
    </source>
</evidence>
<dbReference type="CDD" id="cd06582">
    <property type="entry name" value="TM_PBP1_LivH_like"/>
    <property type="match status" value="1"/>
</dbReference>
<evidence type="ECO:0000256" key="4">
    <source>
        <dbReference type="ARBA" id="ARBA00022692"/>
    </source>
</evidence>
<evidence type="ECO:0000256" key="1">
    <source>
        <dbReference type="ARBA" id="ARBA00004651"/>
    </source>
</evidence>
<comment type="similarity">
    <text evidence="8">Belongs to the binding-protein-dependent transport system permease family. LivHM subfamily.</text>
</comment>
<dbReference type="InterPro" id="IPR052157">
    <property type="entry name" value="BCAA_transport_permease"/>
</dbReference>
<dbReference type="AlphaFoldDB" id="A0A8J6T255"/>
<feature type="transmembrane region" description="Helical" evidence="9">
    <location>
        <begin position="7"/>
        <end position="30"/>
    </location>
</feature>